<comment type="subunit">
    <text evidence="2">Heterodimer of an alpha and a beta subunit.</text>
</comment>
<dbReference type="SUPFAM" id="SSF52402">
    <property type="entry name" value="Adenine nucleotide alpha hydrolases-like"/>
    <property type="match status" value="1"/>
</dbReference>
<proteinExistence type="inferred from homology"/>
<organism evidence="6 7">
    <name type="scientific">Kyrpidia spormannii</name>
    <dbReference type="NCBI Taxonomy" id="2055160"/>
    <lineage>
        <taxon>Bacteria</taxon>
        <taxon>Bacillati</taxon>
        <taxon>Bacillota</taxon>
        <taxon>Bacilli</taxon>
        <taxon>Bacillales</taxon>
        <taxon>Alicyclobacillaceae</taxon>
        <taxon>Kyrpidia</taxon>
    </lineage>
</organism>
<dbReference type="GO" id="GO:0009055">
    <property type="term" value="F:electron transfer activity"/>
    <property type="evidence" value="ECO:0007669"/>
    <property type="project" value="InterPro"/>
</dbReference>
<dbReference type="AlphaFoldDB" id="A0A2K8NAJ9"/>
<name>A0A2K8NAJ9_9BACL</name>
<dbReference type="Gene3D" id="3.40.50.620">
    <property type="entry name" value="HUPs"/>
    <property type="match status" value="1"/>
</dbReference>
<dbReference type="SMART" id="SM00893">
    <property type="entry name" value="ETF"/>
    <property type="match status" value="1"/>
</dbReference>
<dbReference type="InterPro" id="IPR012255">
    <property type="entry name" value="ETF_b"/>
</dbReference>
<evidence type="ECO:0000256" key="2">
    <source>
        <dbReference type="ARBA" id="ARBA00011355"/>
    </source>
</evidence>
<dbReference type="Pfam" id="PF01012">
    <property type="entry name" value="ETF"/>
    <property type="match status" value="1"/>
</dbReference>
<dbReference type="Proteomes" id="UP000231932">
    <property type="component" value="Chromosome"/>
</dbReference>
<keyword evidence="7" id="KW-1185">Reference proteome</keyword>
<dbReference type="PANTHER" id="PTHR21294:SF8">
    <property type="entry name" value="ELECTRON TRANSFER FLAVOPROTEIN SUBUNIT BETA"/>
    <property type="match status" value="1"/>
</dbReference>
<keyword evidence="4" id="KW-0249">Electron transport</keyword>
<keyword evidence="3" id="KW-0813">Transport</keyword>
<accession>A0A2K8NAJ9</accession>
<dbReference type="KEGG" id="kyr:CVV65_12475"/>
<evidence type="ECO:0000259" key="5">
    <source>
        <dbReference type="SMART" id="SM00893"/>
    </source>
</evidence>
<evidence type="ECO:0000256" key="4">
    <source>
        <dbReference type="ARBA" id="ARBA00022982"/>
    </source>
</evidence>
<gene>
    <name evidence="6" type="ORF">CVV65_12475</name>
</gene>
<feature type="domain" description="Electron transfer flavoprotein alpha/beta-subunit N-terminal" evidence="5">
    <location>
        <begin position="23"/>
        <end position="218"/>
    </location>
</feature>
<evidence type="ECO:0000313" key="6">
    <source>
        <dbReference type="EMBL" id="ATY85640.1"/>
    </source>
</evidence>
<protein>
    <submittedName>
        <fullName evidence="6">Electron transfer flavoprotein subunit beta</fullName>
    </submittedName>
</protein>
<evidence type="ECO:0000256" key="1">
    <source>
        <dbReference type="ARBA" id="ARBA00007557"/>
    </source>
</evidence>
<dbReference type="InterPro" id="IPR014729">
    <property type="entry name" value="Rossmann-like_a/b/a_fold"/>
</dbReference>
<comment type="similarity">
    <text evidence="1">Belongs to the ETF beta-subunit/FixA family.</text>
</comment>
<dbReference type="PANTHER" id="PTHR21294">
    <property type="entry name" value="ELECTRON TRANSFER FLAVOPROTEIN BETA-SUBUNIT"/>
    <property type="match status" value="1"/>
</dbReference>
<dbReference type="OrthoDB" id="9804960at2"/>
<dbReference type="InterPro" id="IPR014730">
    <property type="entry name" value="ETF_a/b_N"/>
</dbReference>
<reference evidence="7" key="1">
    <citation type="submission" date="2017-11" db="EMBL/GenBank/DDBJ databases">
        <title>Complete Genome Sequence of Kyrpidia sp. Strain EA-1, a thermophilic, hydrogen-oxidizing Bacterium, isolated from the Azores.</title>
        <authorList>
            <person name="Reiner J.E."/>
            <person name="Lapp C.J."/>
            <person name="Bunk B."/>
            <person name="Gescher J."/>
        </authorList>
    </citation>
    <scope>NUCLEOTIDE SEQUENCE [LARGE SCALE GENOMIC DNA]</scope>
    <source>
        <strain evidence="7">EA-1</strain>
    </source>
</reference>
<sequence>MKMLVPMKLVPDVVEELVVSDSGDSLDREAVALKLNEWDEQALEQALLIKEAAGGEVIAVAAETGDVDDALYTALAKGADRAIKLVGDGLEQGLSNRQYAEILRNVVSATTPDLILTGVQANDDLDGQLATWLAGLLEYPFVTVVAEVEAKDTQVLVKKEFSGGITASLTVRPPAVLGIQVSPTPPRYAPISRVRQMMKTATLEEMEVEVPEVPGIRVTKMAVPVSEGHAEMIEGDLDEKAARILALLKERGVIA</sequence>
<dbReference type="PIRSF" id="PIRSF000090">
    <property type="entry name" value="Beta-ETF"/>
    <property type="match status" value="1"/>
</dbReference>
<evidence type="ECO:0000313" key="7">
    <source>
        <dbReference type="Proteomes" id="UP000231932"/>
    </source>
</evidence>
<evidence type="ECO:0000256" key="3">
    <source>
        <dbReference type="ARBA" id="ARBA00022448"/>
    </source>
</evidence>
<dbReference type="EMBL" id="CP024955">
    <property type="protein sequence ID" value="ATY85640.1"/>
    <property type="molecule type" value="Genomic_DNA"/>
</dbReference>
<dbReference type="RefSeq" id="WP_100668402.1">
    <property type="nucleotide sequence ID" value="NZ_CP024955.1"/>
</dbReference>